<dbReference type="AlphaFoldDB" id="A0AAQ0LW17"/>
<sequence>MENLYVVIDEYNDVKGVYEEDELQEFVNDYSIELANEIQRNYTIQEQFDFHLEILGKMSEYYNGFTISKDDLKNFLDCYNVIAPDKLRYEIVQVVDEIEVQNFIEYINETEDGYQKYKDNNHKIPTPIIVVNKPNKETPLASLRMTKRFTESNIEDMLKTMIMIDLETYTLTENYNSSKIMLEKADYFRNLFDICYKIKSGITSKYNLLLEFQKVYNNECALKEQAITIEFK</sequence>
<comment type="caution">
    <text evidence="1">The sequence shown here is derived from an EMBL/GenBank/DDBJ whole genome shotgun (WGS) entry which is preliminary data.</text>
</comment>
<dbReference type="Proteomes" id="UP000285579">
    <property type="component" value="Unassembled WGS sequence"/>
</dbReference>
<dbReference type="RefSeq" id="WP_119555786.1">
    <property type="nucleotide sequence ID" value="NZ_QXUI01000033.1"/>
</dbReference>
<dbReference type="EMBL" id="QXUI01000033">
    <property type="protein sequence ID" value="RIM90429.1"/>
    <property type="molecule type" value="Genomic_DNA"/>
</dbReference>
<organism evidence="1 2">
    <name type="scientific">Staphylococcus xylosus</name>
    <dbReference type="NCBI Taxonomy" id="1288"/>
    <lineage>
        <taxon>Bacteria</taxon>
        <taxon>Bacillati</taxon>
        <taxon>Bacillota</taxon>
        <taxon>Bacilli</taxon>
        <taxon>Bacillales</taxon>
        <taxon>Staphylococcaceae</taxon>
        <taxon>Staphylococcus</taxon>
    </lineage>
</organism>
<reference evidence="1 2" key="1">
    <citation type="journal article" date="2016" name="Front. Microbiol.">
        <title>Comprehensive Phylogenetic Analysis of Bovine Non-aureus Staphylococci Species Based on Whole-Genome Sequencing.</title>
        <authorList>
            <person name="Naushad S."/>
            <person name="Barkema H.W."/>
            <person name="Luby C."/>
            <person name="Condas L.A."/>
            <person name="Nobrega D.B."/>
            <person name="Carson D.A."/>
            <person name="De Buck J."/>
        </authorList>
    </citation>
    <scope>NUCLEOTIDE SEQUENCE [LARGE SCALE GENOMIC DNA]</scope>
    <source>
        <strain evidence="1 2">SNUC 1349</strain>
    </source>
</reference>
<name>A0AAQ0LW17_STAXY</name>
<gene>
    <name evidence="1" type="ORF">BU104_14445</name>
</gene>
<evidence type="ECO:0000313" key="1">
    <source>
        <dbReference type="EMBL" id="RIM90429.1"/>
    </source>
</evidence>
<protein>
    <submittedName>
        <fullName evidence="1">Uncharacterized protein</fullName>
    </submittedName>
</protein>
<evidence type="ECO:0000313" key="2">
    <source>
        <dbReference type="Proteomes" id="UP000285579"/>
    </source>
</evidence>
<accession>A0AAQ0LW17</accession>
<proteinExistence type="predicted"/>